<dbReference type="WBParaSite" id="PSU_v2.g16829.t1">
    <property type="protein sequence ID" value="PSU_v2.g16829.t1"/>
    <property type="gene ID" value="PSU_v2.g16829"/>
</dbReference>
<organism evidence="1 2">
    <name type="scientific">Panagrolaimus superbus</name>
    <dbReference type="NCBI Taxonomy" id="310955"/>
    <lineage>
        <taxon>Eukaryota</taxon>
        <taxon>Metazoa</taxon>
        <taxon>Ecdysozoa</taxon>
        <taxon>Nematoda</taxon>
        <taxon>Chromadorea</taxon>
        <taxon>Rhabditida</taxon>
        <taxon>Tylenchina</taxon>
        <taxon>Panagrolaimomorpha</taxon>
        <taxon>Panagrolaimoidea</taxon>
        <taxon>Panagrolaimidae</taxon>
        <taxon>Panagrolaimus</taxon>
    </lineage>
</organism>
<reference evidence="2" key="1">
    <citation type="submission" date="2022-11" db="UniProtKB">
        <authorList>
            <consortium name="WormBaseParasite"/>
        </authorList>
    </citation>
    <scope>IDENTIFICATION</scope>
</reference>
<name>A0A914Y9F4_9BILA</name>
<evidence type="ECO:0000313" key="1">
    <source>
        <dbReference type="Proteomes" id="UP000887577"/>
    </source>
</evidence>
<sequence>MKNLDGCDKTPIYIAFVEKKPVIGKAAMEVYGKEPQFVVYDLIKLCSISSADVTNTNWGFRLSKENEKFFL</sequence>
<accession>A0A914Y9F4</accession>
<proteinExistence type="predicted"/>
<keyword evidence="1" id="KW-1185">Reference proteome</keyword>
<dbReference type="AlphaFoldDB" id="A0A914Y9F4"/>
<protein>
    <submittedName>
        <fullName evidence="2">Uncharacterized protein</fullName>
    </submittedName>
</protein>
<dbReference type="Proteomes" id="UP000887577">
    <property type="component" value="Unplaced"/>
</dbReference>
<evidence type="ECO:0000313" key="2">
    <source>
        <dbReference type="WBParaSite" id="PSU_v2.g16829.t1"/>
    </source>
</evidence>